<feature type="coiled-coil region" evidence="1">
    <location>
        <begin position="593"/>
        <end position="620"/>
    </location>
</feature>
<gene>
    <name evidence="4" type="ORF">TSPGSL018_22138</name>
</gene>
<dbReference type="AlphaFoldDB" id="A0A061QQA8"/>
<evidence type="ECO:0000256" key="2">
    <source>
        <dbReference type="SAM" id="MobiDB-lite"/>
    </source>
</evidence>
<protein>
    <recommendedName>
        <fullName evidence="3">Enkurin domain-containing protein</fullName>
    </recommendedName>
</protein>
<feature type="region of interest" description="Disordered" evidence="2">
    <location>
        <begin position="287"/>
        <end position="308"/>
    </location>
</feature>
<dbReference type="PANTHER" id="PTHR45615:SF40">
    <property type="entry name" value="MYOSIN HEAVY CHAIN, NON-MUSCLE"/>
    <property type="match status" value="1"/>
</dbReference>
<feature type="region of interest" description="Disordered" evidence="2">
    <location>
        <begin position="351"/>
        <end position="420"/>
    </location>
</feature>
<feature type="compositionally biased region" description="Basic and acidic residues" evidence="2">
    <location>
        <begin position="396"/>
        <end position="420"/>
    </location>
</feature>
<feature type="compositionally biased region" description="Polar residues" evidence="2">
    <location>
        <begin position="549"/>
        <end position="559"/>
    </location>
</feature>
<dbReference type="EMBL" id="GBEZ01024092">
    <property type="protein sequence ID" value="JAC62857.1"/>
    <property type="molecule type" value="Transcribed_RNA"/>
</dbReference>
<dbReference type="PANTHER" id="PTHR45615">
    <property type="entry name" value="MYOSIN HEAVY CHAIN, NON-MUSCLE"/>
    <property type="match status" value="1"/>
</dbReference>
<reference evidence="4" key="1">
    <citation type="submission" date="2014-05" db="EMBL/GenBank/DDBJ databases">
        <title>The transcriptome of the halophilic microalga Tetraselmis sp. GSL018 isolated from the Great Salt Lake, Utah.</title>
        <authorList>
            <person name="Jinkerson R.E."/>
            <person name="D'Adamo S."/>
            <person name="Posewitz M.C."/>
        </authorList>
    </citation>
    <scope>NUCLEOTIDE SEQUENCE</scope>
    <source>
        <strain evidence="4">GSL018</strain>
    </source>
</reference>
<dbReference type="GO" id="GO:0000146">
    <property type="term" value="F:microfilament motor activity"/>
    <property type="evidence" value="ECO:0007669"/>
    <property type="project" value="TreeGrafter"/>
</dbReference>
<dbReference type="SUPFAM" id="SSF57997">
    <property type="entry name" value="Tropomyosin"/>
    <property type="match status" value="1"/>
</dbReference>
<feature type="compositionally biased region" description="Basic and acidic residues" evidence="2">
    <location>
        <begin position="293"/>
        <end position="308"/>
    </location>
</feature>
<dbReference type="GO" id="GO:0005737">
    <property type="term" value="C:cytoplasm"/>
    <property type="evidence" value="ECO:0007669"/>
    <property type="project" value="TreeGrafter"/>
</dbReference>
<feature type="compositionally biased region" description="Low complexity" evidence="2">
    <location>
        <begin position="480"/>
        <end position="495"/>
    </location>
</feature>
<dbReference type="GO" id="GO:0032982">
    <property type="term" value="C:myosin filament"/>
    <property type="evidence" value="ECO:0007669"/>
    <property type="project" value="TreeGrafter"/>
</dbReference>
<evidence type="ECO:0000259" key="3">
    <source>
        <dbReference type="Pfam" id="PF13864"/>
    </source>
</evidence>
<feature type="region of interest" description="Disordered" evidence="2">
    <location>
        <begin position="44"/>
        <end position="98"/>
    </location>
</feature>
<proteinExistence type="predicted"/>
<dbReference type="Pfam" id="PF13864">
    <property type="entry name" value="Enkurin"/>
    <property type="match status" value="1"/>
</dbReference>
<feature type="region of interest" description="Disordered" evidence="2">
    <location>
        <begin position="471"/>
        <end position="559"/>
    </location>
</feature>
<feature type="compositionally biased region" description="Low complexity" evidence="2">
    <location>
        <begin position="380"/>
        <end position="393"/>
    </location>
</feature>
<sequence>MRLPTLALPALSGLPGAVPLCYDCFLSVALSPCGMQRHPRAAWQPPAEEMRSATSHGWAADSPAPVQADESPELPWPLRARGAPGRPQTALDPLPGDELQGRLQELPEQLCETESREREPIGAAREASAGLEEAQAEARLLREKLRDSDAALRAARSRLKEAEAELERKNSSLLDTEASLERAERALAAAEAQCGRADEEASVRERRRAEEQLARAWEASAEAERRADEAKRRAEELRAGETKLLAVIEGYRSDIAELSSRLEGAESECRSLKESLIDANSEKDGLSRAVGRARNETESVRRENRSLRRSIEGQEAQITELQSALEAANEELTELRRRCYWLECQNRAAPVRSSGAGRLPPPPDFHRSWDLEGGAEGRGHAAAGHGLHTDAAAPRPESHRGEDHRREEDGRDISSPRDRCSQQELMVLEHLLRKVKQGSAGDPVNFNNPRGLDVEERKLFHYLIHKVNKTGSREGEEVLRGGAAAEAAPRGSGSPRLGGGGGGASPRQGGRRPANRPPPPYATGGSSGDRPFSAASRGGNDSRLDSLPYGTQDTLQRDTSATQQLEDCLLRLHEEKNQLDAEYARMPLNGGKTIAQRRRKSEIESRLDELQREISTCKLNLKKLGA</sequence>
<feature type="compositionally biased region" description="Basic and acidic residues" evidence="2">
    <location>
        <begin position="364"/>
        <end position="379"/>
    </location>
</feature>
<dbReference type="InterPro" id="IPR027012">
    <property type="entry name" value="Enkurin_dom"/>
</dbReference>
<organism evidence="4">
    <name type="scientific">Tetraselmis sp. GSL018</name>
    <dbReference type="NCBI Taxonomy" id="582737"/>
    <lineage>
        <taxon>Eukaryota</taxon>
        <taxon>Viridiplantae</taxon>
        <taxon>Chlorophyta</taxon>
        <taxon>core chlorophytes</taxon>
        <taxon>Chlorodendrophyceae</taxon>
        <taxon>Chlorodendrales</taxon>
        <taxon>Chlorodendraceae</taxon>
        <taxon>Tetraselmis</taxon>
    </lineage>
</organism>
<dbReference type="Gene3D" id="1.10.287.1490">
    <property type="match status" value="1"/>
</dbReference>
<dbReference type="GO" id="GO:0051015">
    <property type="term" value="F:actin filament binding"/>
    <property type="evidence" value="ECO:0007669"/>
    <property type="project" value="TreeGrafter"/>
</dbReference>
<feature type="domain" description="Enkurin" evidence="3">
    <location>
        <begin position="563"/>
        <end position="616"/>
    </location>
</feature>
<evidence type="ECO:0000256" key="1">
    <source>
        <dbReference type="SAM" id="Coils"/>
    </source>
</evidence>
<name>A0A061QQA8_9CHLO</name>
<dbReference type="GO" id="GO:0016460">
    <property type="term" value="C:myosin II complex"/>
    <property type="evidence" value="ECO:0007669"/>
    <property type="project" value="TreeGrafter"/>
</dbReference>
<accession>A0A061QQA8</accession>
<keyword evidence="1" id="KW-0175">Coiled coil</keyword>
<evidence type="ECO:0000313" key="4">
    <source>
        <dbReference type="EMBL" id="JAC62857.1"/>
    </source>
</evidence>